<dbReference type="Pfam" id="PF00534">
    <property type="entry name" value="Glycos_transf_1"/>
    <property type="match status" value="1"/>
</dbReference>
<protein>
    <submittedName>
        <fullName evidence="4">Unannotated protein</fullName>
    </submittedName>
</protein>
<evidence type="ECO:0000259" key="1">
    <source>
        <dbReference type="Pfam" id="PF00534"/>
    </source>
</evidence>
<dbReference type="PANTHER" id="PTHR45947:SF3">
    <property type="entry name" value="SULFOQUINOVOSYL TRANSFERASE SQD2"/>
    <property type="match status" value="1"/>
</dbReference>
<evidence type="ECO:0000313" key="4">
    <source>
        <dbReference type="EMBL" id="CAB4932482.1"/>
    </source>
</evidence>
<proteinExistence type="predicted"/>
<dbReference type="EMBL" id="CAEMXZ010000105">
    <property type="protein sequence ID" value="CAB4324129.1"/>
    <property type="molecule type" value="Genomic_DNA"/>
</dbReference>
<dbReference type="InterPro" id="IPR050194">
    <property type="entry name" value="Glycosyltransferase_grp1"/>
</dbReference>
<organism evidence="4">
    <name type="scientific">freshwater metagenome</name>
    <dbReference type="NCBI Taxonomy" id="449393"/>
    <lineage>
        <taxon>unclassified sequences</taxon>
        <taxon>metagenomes</taxon>
        <taxon>ecological metagenomes</taxon>
    </lineage>
</organism>
<sequence length="405" mass="43081">MRSLAVLSLHTSPLAQPGTGDSGGMNVYVRELVGALAQAGVRTEVFVRRWADDLPHVVDVEPGFRVVHIDAGPADLAKEQLPTIVDEFADGVAEHLRRNNDTDAIHANYWLSGVAGHRLKHELSLPLVSTFHTLARVKAETGDDEPDARIAAETSVIGCSDAILANCADEVTQLVELYGADPSRVEIVPPGVDHAFFSPGNRAGARLALGLGDHPVLLFAGRIQPLKGLTVAVAAFSELALTHPDAVMVVVGGPSGLDGEQELRTARSLIDACGLQDRVRFVPPQAHHMLSTYYRAADVCVVPSRSESFGLVALEAAACGTPVVAAAVGGLRTLVDHGHTGFLIESRDPAEYAAAIAELLDNPVLAERMSLTAAEKSRHFTWSTTAARLRRIYADLTSRALVSCN</sequence>
<dbReference type="Pfam" id="PF13439">
    <property type="entry name" value="Glyco_transf_4"/>
    <property type="match status" value="1"/>
</dbReference>
<evidence type="ECO:0000313" key="3">
    <source>
        <dbReference type="EMBL" id="CAB4324129.1"/>
    </source>
</evidence>
<dbReference type="GO" id="GO:0016757">
    <property type="term" value="F:glycosyltransferase activity"/>
    <property type="evidence" value="ECO:0007669"/>
    <property type="project" value="InterPro"/>
</dbReference>
<evidence type="ECO:0000259" key="2">
    <source>
        <dbReference type="Pfam" id="PF13439"/>
    </source>
</evidence>
<dbReference type="PANTHER" id="PTHR45947">
    <property type="entry name" value="SULFOQUINOVOSYL TRANSFERASE SQD2"/>
    <property type="match status" value="1"/>
</dbReference>
<feature type="domain" description="Glycosyltransferase subfamily 4-like N-terminal" evidence="2">
    <location>
        <begin position="23"/>
        <end position="195"/>
    </location>
</feature>
<gene>
    <name evidence="3" type="ORF">UFOPK1392_01893</name>
    <name evidence="4" type="ORF">UFOPK3733_00758</name>
</gene>
<accession>A0A6J7IQB4</accession>
<dbReference type="SUPFAM" id="SSF53756">
    <property type="entry name" value="UDP-Glycosyltransferase/glycogen phosphorylase"/>
    <property type="match status" value="1"/>
</dbReference>
<dbReference type="AlphaFoldDB" id="A0A6J7IQB4"/>
<dbReference type="EMBL" id="CAFBNC010000027">
    <property type="protein sequence ID" value="CAB4932482.1"/>
    <property type="molecule type" value="Genomic_DNA"/>
</dbReference>
<reference evidence="4" key="1">
    <citation type="submission" date="2020-05" db="EMBL/GenBank/DDBJ databases">
        <authorList>
            <person name="Chiriac C."/>
            <person name="Salcher M."/>
            <person name="Ghai R."/>
            <person name="Kavagutti S V."/>
        </authorList>
    </citation>
    <scope>NUCLEOTIDE SEQUENCE</scope>
</reference>
<dbReference type="Gene3D" id="3.40.50.2000">
    <property type="entry name" value="Glycogen Phosphorylase B"/>
    <property type="match status" value="2"/>
</dbReference>
<feature type="domain" description="Glycosyl transferase family 1" evidence="1">
    <location>
        <begin position="213"/>
        <end position="373"/>
    </location>
</feature>
<dbReference type="InterPro" id="IPR001296">
    <property type="entry name" value="Glyco_trans_1"/>
</dbReference>
<dbReference type="InterPro" id="IPR028098">
    <property type="entry name" value="Glyco_trans_4-like_N"/>
</dbReference>
<name>A0A6J7IQB4_9ZZZZ</name>